<dbReference type="InterPro" id="IPR003462">
    <property type="entry name" value="ODC_Mu_crystall"/>
</dbReference>
<sequence length="315" mass="33605">MQYFSADDVAARLPHADCIEVMKTAMMKLSSGETEQMLRQILPLGAGNMFGIMAGTLGEQEAFGSKLISVSPERKDKSRPSHQGVVVLFDKETLAPYCLADAGQITAIRTACASAMATDLLARRESSILTILGTGEQAHHHALAISKIRWLDEIRIWGRTPDKARALANAIQSETRIPTTAEERVENAARDADIICTVTGAFDPILTADMVAPGTHLNIVGSSFDGPREIDDALVSGARFFADSKPSVAAQGSEYRHALASGVIREDHMLGEIGEVALGTLAGRTSDADITIYKSLGHIVQDIAAAAHIQAKSKG</sequence>
<accession>A0ABW1S775</accession>
<evidence type="ECO:0000313" key="2">
    <source>
        <dbReference type="Proteomes" id="UP001596303"/>
    </source>
</evidence>
<organism evidence="1 2">
    <name type="scientific">Ponticaulis profundi</name>
    <dbReference type="NCBI Taxonomy" id="2665222"/>
    <lineage>
        <taxon>Bacteria</taxon>
        <taxon>Pseudomonadati</taxon>
        <taxon>Pseudomonadota</taxon>
        <taxon>Alphaproteobacteria</taxon>
        <taxon>Hyphomonadales</taxon>
        <taxon>Hyphomonadaceae</taxon>
        <taxon>Ponticaulis</taxon>
    </lineage>
</organism>
<dbReference type="Pfam" id="PF02423">
    <property type="entry name" value="OCD_Mu_crystall"/>
    <property type="match status" value="1"/>
</dbReference>
<dbReference type="Proteomes" id="UP001596303">
    <property type="component" value="Unassembled WGS sequence"/>
</dbReference>
<keyword evidence="2" id="KW-1185">Reference proteome</keyword>
<dbReference type="PIRSF" id="PIRSF001439">
    <property type="entry name" value="CryM"/>
    <property type="match status" value="1"/>
</dbReference>
<proteinExistence type="predicted"/>
<reference evidence="2" key="1">
    <citation type="journal article" date="2019" name="Int. J. Syst. Evol. Microbiol.">
        <title>The Global Catalogue of Microorganisms (GCM) 10K type strain sequencing project: providing services to taxonomists for standard genome sequencing and annotation.</title>
        <authorList>
            <consortium name="The Broad Institute Genomics Platform"/>
            <consortium name="The Broad Institute Genome Sequencing Center for Infectious Disease"/>
            <person name="Wu L."/>
            <person name="Ma J."/>
        </authorList>
    </citation>
    <scope>NUCLEOTIDE SEQUENCE [LARGE SCALE GENOMIC DNA]</scope>
    <source>
        <strain evidence="2">CGMCC-1.15741</strain>
    </source>
</reference>
<dbReference type="InterPro" id="IPR023401">
    <property type="entry name" value="ODC_N"/>
</dbReference>
<comment type="caution">
    <text evidence="1">The sequence shown here is derived from an EMBL/GenBank/DDBJ whole genome shotgun (WGS) entry which is preliminary data.</text>
</comment>
<evidence type="ECO:0000313" key="1">
    <source>
        <dbReference type="EMBL" id="MFC6197470.1"/>
    </source>
</evidence>
<protein>
    <submittedName>
        <fullName evidence="1">Ornithine cyclodeaminase family protein</fullName>
    </submittedName>
</protein>
<dbReference type="SUPFAM" id="SSF51735">
    <property type="entry name" value="NAD(P)-binding Rossmann-fold domains"/>
    <property type="match status" value="1"/>
</dbReference>
<dbReference type="Gene3D" id="3.40.50.720">
    <property type="entry name" value="NAD(P)-binding Rossmann-like Domain"/>
    <property type="match status" value="1"/>
</dbReference>
<gene>
    <name evidence="1" type="ORF">ACFQDM_05240</name>
</gene>
<dbReference type="PANTHER" id="PTHR13812">
    <property type="entry name" value="KETIMINE REDUCTASE MU-CRYSTALLIN"/>
    <property type="match status" value="1"/>
</dbReference>
<dbReference type="RefSeq" id="WP_377376421.1">
    <property type="nucleotide sequence ID" value="NZ_JBHSSW010000005.1"/>
</dbReference>
<dbReference type="EMBL" id="JBHSSW010000005">
    <property type="protein sequence ID" value="MFC6197470.1"/>
    <property type="molecule type" value="Genomic_DNA"/>
</dbReference>
<name>A0ABW1S775_9PROT</name>
<dbReference type="InterPro" id="IPR036291">
    <property type="entry name" value="NAD(P)-bd_dom_sf"/>
</dbReference>
<dbReference type="Gene3D" id="3.30.1780.10">
    <property type="entry name" value="ornithine cyclodeaminase, domain 1"/>
    <property type="match status" value="1"/>
</dbReference>
<dbReference type="PANTHER" id="PTHR13812:SF19">
    <property type="entry name" value="KETIMINE REDUCTASE MU-CRYSTALLIN"/>
    <property type="match status" value="1"/>
</dbReference>